<evidence type="ECO:0000259" key="2">
    <source>
        <dbReference type="Pfam" id="PF13392"/>
    </source>
</evidence>
<dbReference type="Gene3D" id="3.30.730.10">
    <property type="entry name" value="AP2/ERF domain"/>
    <property type="match status" value="1"/>
</dbReference>
<dbReference type="GO" id="GO:0003677">
    <property type="term" value="F:DNA binding"/>
    <property type="evidence" value="ECO:0007669"/>
    <property type="project" value="InterPro"/>
</dbReference>
<proteinExistence type="predicted"/>
<sequence>MTPERLREVLSYNPWTGEFRWRVQLSPRGCVGNVAGRLTDQSFIKITIDGRGYLAHRLAWLYMKRQWPARLINHKNRNRSDNRWPNLREATSSQIQAHAKPRRRMSRGVDWVRKDRLFRSRIKVAGRAICLGYFRTEEQASRAYRAAARGAFGEFAAST</sequence>
<evidence type="ECO:0000313" key="3">
    <source>
        <dbReference type="EMBL" id="CAB4167461.1"/>
    </source>
</evidence>
<dbReference type="EMBL" id="LR796812">
    <property type="protein sequence ID" value="CAB4167461.1"/>
    <property type="molecule type" value="Genomic_DNA"/>
</dbReference>
<reference evidence="5" key="1">
    <citation type="submission" date="2020-05" db="EMBL/GenBank/DDBJ databases">
        <authorList>
            <person name="Chiriac C."/>
            <person name="Salcher M."/>
            <person name="Ghai R."/>
            <person name="Kavagutti S V."/>
        </authorList>
    </citation>
    <scope>NUCLEOTIDE SEQUENCE</scope>
</reference>
<dbReference type="InterPro" id="IPR036955">
    <property type="entry name" value="AP2/ERF_dom_sf"/>
</dbReference>
<dbReference type="Pfam" id="PF13392">
    <property type="entry name" value="HNH_3"/>
    <property type="match status" value="1"/>
</dbReference>
<dbReference type="SUPFAM" id="SSF54060">
    <property type="entry name" value="His-Me finger endonucleases"/>
    <property type="match status" value="1"/>
</dbReference>
<name>A0A6J5T541_9CAUD</name>
<protein>
    <submittedName>
        <fullName evidence="5">HNH nuclease</fullName>
    </submittedName>
</protein>
<dbReference type="InterPro" id="IPR003615">
    <property type="entry name" value="HNH_nuc"/>
</dbReference>
<dbReference type="SUPFAM" id="SSF54171">
    <property type="entry name" value="DNA-binding domain"/>
    <property type="match status" value="1"/>
</dbReference>
<dbReference type="Gene3D" id="3.90.75.20">
    <property type="match status" value="1"/>
</dbReference>
<gene>
    <name evidence="4" type="ORF">UFOVP1293_90</name>
    <name evidence="5" type="ORF">UFOVP1644_13</name>
    <name evidence="3" type="ORF">UFOVP860_21</name>
</gene>
<evidence type="ECO:0000256" key="1">
    <source>
        <dbReference type="SAM" id="MobiDB-lite"/>
    </source>
</evidence>
<organism evidence="5">
    <name type="scientific">uncultured Caudovirales phage</name>
    <dbReference type="NCBI Taxonomy" id="2100421"/>
    <lineage>
        <taxon>Viruses</taxon>
        <taxon>Duplodnaviria</taxon>
        <taxon>Heunggongvirae</taxon>
        <taxon>Uroviricota</taxon>
        <taxon>Caudoviricetes</taxon>
        <taxon>Peduoviridae</taxon>
        <taxon>Maltschvirus</taxon>
        <taxon>Maltschvirus maltsch</taxon>
    </lineage>
</organism>
<dbReference type="EMBL" id="LR797513">
    <property type="protein sequence ID" value="CAB4222326.1"/>
    <property type="molecule type" value="Genomic_DNA"/>
</dbReference>
<accession>A0A6J5T541</accession>
<dbReference type="InterPro" id="IPR044925">
    <property type="entry name" value="His-Me_finger_sf"/>
</dbReference>
<dbReference type="GO" id="GO:0003700">
    <property type="term" value="F:DNA-binding transcription factor activity"/>
    <property type="evidence" value="ECO:0007669"/>
    <property type="project" value="InterPro"/>
</dbReference>
<evidence type="ECO:0000313" key="4">
    <source>
        <dbReference type="EMBL" id="CAB4196264.1"/>
    </source>
</evidence>
<feature type="domain" description="HNH nuclease" evidence="2">
    <location>
        <begin position="53"/>
        <end position="94"/>
    </location>
</feature>
<evidence type="ECO:0000313" key="5">
    <source>
        <dbReference type="EMBL" id="CAB4222326.1"/>
    </source>
</evidence>
<dbReference type="InterPro" id="IPR016177">
    <property type="entry name" value="DNA-bd_dom_sf"/>
</dbReference>
<feature type="region of interest" description="Disordered" evidence="1">
    <location>
        <begin position="78"/>
        <end position="99"/>
    </location>
</feature>
<dbReference type="EMBL" id="LR797244">
    <property type="protein sequence ID" value="CAB4196264.1"/>
    <property type="molecule type" value="Genomic_DNA"/>
</dbReference>